<dbReference type="EMBL" id="MJMH01000096">
    <property type="protein sequence ID" value="OLQ95138.1"/>
    <property type="molecule type" value="Genomic_DNA"/>
</dbReference>
<keyword evidence="1" id="KW-1133">Transmembrane helix</keyword>
<feature type="transmembrane region" description="Helical" evidence="1">
    <location>
        <begin position="25"/>
        <end position="44"/>
    </location>
</feature>
<evidence type="ECO:0000256" key="1">
    <source>
        <dbReference type="SAM" id="Phobius"/>
    </source>
</evidence>
<keyword evidence="1" id="KW-0812">Transmembrane</keyword>
<gene>
    <name evidence="2" type="ORF">BIY20_21425</name>
</gene>
<name>A0ABX3FM52_9VIBR</name>
<organism evidence="2 3">
    <name type="scientific">Vibrio panuliri</name>
    <dbReference type="NCBI Taxonomy" id="1381081"/>
    <lineage>
        <taxon>Bacteria</taxon>
        <taxon>Pseudomonadati</taxon>
        <taxon>Pseudomonadota</taxon>
        <taxon>Gammaproteobacteria</taxon>
        <taxon>Vibrionales</taxon>
        <taxon>Vibrionaceae</taxon>
        <taxon>Vibrio</taxon>
    </lineage>
</organism>
<comment type="caution">
    <text evidence="2">The sequence shown here is derived from an EMBL/GenBank/DDBJ whole genome shotgun (WGS) entry which is preliminary data.</text>
</comment>
<keyword evidence="3" id="KW-1185">Reference proteome</keyword>
<proteinExistence type="predicted"/>
<evidence type="ECO:0000313" key="2">
    <source>
        <dbReference type="EMBL" id="OLQ95138.1"/>
    </source>
</evidence>
<keyword evidence="1" id="KW-0472">Membrane</keyword>
<protein>
    <submittedName>
        <fullName evidence="2">Uncharacterized protein</fullName>
    </submittedName>
</protein>
<reference evidence="2 3" key="1">
    <citation type="submission" date="2016-09" db="EMBL/GenBank/DDBJ databases">
        <title>Genomic Taxonomy of the Vibrionaceae.</title>
        <authorList>
            <person name="Gonzalez-Castillo A."/>
            <person name="Gomez-Gil B."/>
            <person name="Enciso-Ibarra K."/>
        </authorList>
    </citation>
    <scope>NUCLEOTIDE SEQUENCE [LARGE SCALE GENOMIC DNA]</scope>
    <source>
        <strain evidence="2 3">CAIM 1902</strain>
    </source>
</reference>
<evidence type="ECO:0000313" key="3">
    <source>
        <dbReference type="Proteomes" id="UP000186039"/>
    </source>
</evidence>
<dbReference type="Proteomes" id="UP000186039">
    <property type="component" value="Unassembled WGS sequence"/>
</dbReference>
<sequence length="81" mass="9038">MLLVSLVVFKWDDLVKMTLNECGDFLAGAMAPVAFLWLIVGYSLQRYELRQNTAALVEQSKFLEASARAAKVQSTMSIIKP</sequence>
<accession>A0ABX3FM52</accession>